<keyword evidence="10" id="KW-0449">Lipoprotein</keyword>
<protein>
    <recommendedName>
        <fullName evidence="8">Apolipoprotein N-acyltransferase</fullName>
        <shortName evidence="8">ALP N-acyltransferase</shortName>
        <ecNumber evidence="8">2.3.1.269</ecNumber>
    </recommendedName>
</protein>
<feature type="transmembrane region" description="Helical" evidence="8">
    <location>
        <begin position="46"/>
        <end position="64"/>
    </location>
</feature>
<evidence type="ECO:0000259" key="9">
    <source>
        <dbReference type="PROSITE" id="PS50263"/>
    </source>
</evidence>
<feature type="transmembrane region" description="Helical" evidence="8">
    <location>
        <begin position="201"/>
        <end position="222"/>
    </location>
</feature>
<dbReference type="PANTHER" id="PTHR38686:SF1">
    <property type="entry name" value="APOLIPOPROTEIN N-ACYLTRANSFERASE"/>
    <property type="match status" value="1"/>
</dbReference>
<dbReference type="PANTHER" id="PTHR38686">
    <property type="entry name" value="APOLIPOPROTEIN N-ACYLTRANSFERASE"/>
    <property type="match status" value="1"/>
</dbReference>
<name>A0A1Q5PNI8_9ACTO</name>
<evidence type="ECO:0000313" key="11">
    <source>
        <dbReference type="Proteomes" id="UP000186785"/>
    </source>
</evidence>
<accession>A0A1Q5PNI8</accession>
<evidence type="ECO:0000313" key="10">
    <source>
        <dbReference type="EMBL" id="OKL49124.1"/>
    </source>
</evidence>
<dbReference type="NCBIfam" id="TIGR00546">
    <property type="entry name" value="lnt"/>
    <property type="match status" value="1"/>
</dbReference>
<evidence type="ECO:0000256" key="4">
    <source>
        <dbReference type="ARBA" id="ARBA00022692"/>
    </source>
</evidence>
<dbReference type="Pfam" id="PF20154">
    <property type="entry name" value="LNT_N"/>
    <property type="match status" value="1"/>
</dbReference>
<feature type="transmembrane region" description="Helical" evidence="8">
    <location>
        <begin position="505"/>
        <end position="526"/>
    </location>
</feature>
<dbReference type="STRING" id="1921764.BSR28_04205"/>
<dbReference type="PROSITE" id="PS50263">
    <property type="entry name" value="CN_HYDROLASE"/>
    <property type="match status" value="1"/>
</dbReference>
<evidence type="ECO:0000256" key="1">
    <source>
        <dbReference type="ARBA" id="ARBA00004651"/>
    </source>
</evidence>
<feature type="transmembrane region" description="Helical" evidence="8">
    <location>
        <begin position="129"/>
        <end position="145"/>
    </location>
</feature>
<proteinExistence type="inferred from homology"/>
<dbReference type="UniPathway" id="UPA00666"/>
<keyword evidence="5 8" id="KW-1133">Transmembrane helix</keyword>
<comment type="catalytic activity">
    <reaction evidence="8">
        <text>N-terminal S-1,2-diacyl-sn-glyceryl-L-cysteinyl-[lipoprotein] + a glycerophospholipid = N-acyl-S-1,2-diacyl-sn-glyceryl-L-cysteinyl-[lipoprotein] + a 2-acyl-sn-glycero-3-phospholipid + H(+)</text>
        <dbReference type="Rhea" id="RHEA:48228"/>
        <dbReference type="Rhea" id="RHEA-COMP:14681"/>
        <dbReference type="Rhea" id="RHEA-COMP:14684"/>
        <dbReference type="ChEBI" id="CHEBI:15378"/>
        <dbReference type="ChEBI" id="CHEBI:136912"/>
        <dbReference type="ChEBI" id="CHEBI:140656"/>
        <dbReference type="ChEBI" id="CHEBI:140657"/>
        <dbReference type="ChEBI" id="CHEBI:140660"/>
        <dbReference type="EC" id="2.3.1.269"/>
    </reaction>
</comment>
<reference evidence="10 11" key="1">
    <citation type="submission" date="2016-11" db="EMBL/GenBank/DDBJ databases">
        <title>Actinomyces gypaetusis sp. nov. isolated from the vulture Gypaetus barbatus in Qinghai Tibet Plateau China.</title>
        <authorList>
            <person name="Meng X."/>
        </authorList>
    </citation>
    <scope>NUCLEOTIDE SEQUENCE [LARGE SCALE GENOMIC DNA]</scope>
    <source>
        <strain evidence="10 11">VUL4_2</strain>
    </source>
</reference>
<sequence length="533" mass="57896">MVRNLKQSKAKGKKQRDANWSLGLISTLVSILAGLIMWGAQSPWGFEPLFLIGLTLLVGVFYSASLKRATLMGFVAGVSYFAPLIYWSSVSIGSLIPWFVLVAIQSAWWALLGFLTASSARLPRSVRPLLFAGLWTGIELIRGLWPLSGFPWGTTAQASVGGVFGGLLPYGGEVLLSFSVALVAAYCLSGLAVLPRLHLSPLPTAAAFAVLLLIGVSSFLFAPHQRFPLGNDQQLTLGLVQGGVPLPPEESYAEPGKISGNHIRTLESGRAAQGEVQVFLAGETALDRDPRKHFEIAQPLSALNLKVPFIYGVNQYFVAPDSKLWRHNQVTGWQGEYPLKLSYDKQIPVPFGEYIPFKKFLNYFVETDKLLPTEVVPGAGPAVLTIPLAKDPVTAGIGICFEVAFEQHMMRGIREGGTFIYVPTNNSSFGKTYEAYQQFQLLRVRARESDRWAVGVSTNGISGVVTPQGAVSQVTKLNESAYLKATIGLRKTLTPAVKYAPEIQVFGLILGSIAAIVALGLDVFGYKKRPRRP</sequence>
<dbReference type="InterPro" id="IPR036526">
    <property type="entry name" value="C-N_Hydrolase_sf"/>
</dbReference>
<dbReference type="OrthoDB" id="9804277at2"/>
<evidence type="ECO:0000256" key="7">
    <source>
        <dbReference type="ARBA" id="ARBA00023315"/>
    </source>
</evidence>
<evidence type="ECO:0000256" key="3">
    <source>
        <dbReference type="ARBA" id="ARBA00022679"/>
    </source>
</evidence>
<dbReference type="EC" id="2.3.1.269" evidence="8"/>
<feature type="transmembrane region" description="Helical" evidence="8">
    <location>
        <begin position="20"/>
        <end position="40"/>
    </location>
</feature>
<feature type="domain" description="CN hydrolase" evidence="9">
    <location>
        <begin position="240"/>
        <end position="495"/>
    </location>
</feature>
<dbReference type="EMBL" id="MQSV01000002">
    <property type="protein sequence ID" value="OKL49124.1"/>
    <property type="molecule type" value="Genomic_DNA"/>
</dbReference>
<dbReference type="Gene3D" id="3.60.110.10">
    <property type="entry name" value="Carbon-nitrogen hydrolase"/>
    <property type="match status" value="1"/>
</dbReference>
<feature type="transmembrane region" description="Helical" evidence="8">
    <location>
        <begin position="174"/>
        <end position="194"/>
    </location>
</feature>
<keyword evidence="2 8" id="KW-1003">Cell membrane</keyword>
<keyword evidence="11" id="KW-1185">Reference proteome</keyword>
<dbReference type="HAMAP" id="MF_01148">
    <property type="entry name" value="Lnt"/>
    <property type="match status" value="1"/>
</dbReference>
<evidence type="ECO:0000256" key="8">
    <source>
        <dbReference type="HAMAP-Rule" id="MF_01148"/>
    </source>
</evidence>
<dbReference type="GO" id="GO:0016410">
    <property type="term" value="F:N-acyltransferase activity"/>
    <property type="evidence" value="ECO:0007669"/>
    <property type="project" value="UniProtKB-UniRule"/>
</dbReference>
<dbReference type="InterPro" id="IPR045378">
    <property type="entry name" value="LNT_N"/>
</dbReference>
<keyword evidence="7 8" id="KW-0012">Acyltransferase</keyword>
<evidence type="ECO:0000256" key="5">
    <source>
        <dbReference type="ARBA" id="ARBA00022989"/>
    </source>
</evidence>
<dbReference type="GO" id="GO:0042158">
    <property type="term" value="P:lipoprotein biosynthetic process"/>
    <property type="evidence" value="ECO:0007669"/>
    <property type="project" value="UniProtKB-UniRule"/>
</dbReference>
<dbReference type="GO" id="GO:0005886">
    <property type="term" value="C:plasma membrane"/>
    <property type="evidence" value="ECO:0007669"/>
    <property type="project" value="UniProtKB-SubCell"/>
</dbReference>
<gene>
    <name evidence="8" type="primary">lnt</name>
    <name evidence="10" type="ORF">BSR29_04640</name>
</gene>
<dbReference type="SUPFAM" id="SSF56317">
    <property type="entry name" value="Carbon-nitrogen hydrolase"/>
    <property type="match status" value="1"/>
</dbReference>
<dbReference type="CDD" id="cd07571">
    <property type="entry name" value="ALP_N-acyl_transferase"/>
    <property type="match status" value="1"/>
</dbReference>
<dbReference type="Pfam" id="PF00795">
    <property type="entry name" value="CN_hydrolase"/>
    <property type="match status" value="1"/>
</dbReference>
<feature type="transmembrane region" description="Helical" evidence="8">
    <location>
        <begin position="95"/>
        <end position="117"/>
    </location>
</feature>
<dbReference type="AlphaFoldDB" id="A0A1Q5PNI8"/>
<comment type="pathway">
    <text evidence="8">Protein modification; lipoprotein biosynthesis (N-acyl transfer).</text>
</comment>
<dbReference type="InterPro" id="IPR004563">
    <property type="entry name" value="Apolipo_AcylTrfase"/>
</dbReference>
<comment type="similarity">
    <text evidence="8">Belongs to the CN hydrolase family. Apolipoprotein N-acyltransferase subfamily.</text>
</comment>
<evidence type="ECO:0000256" key="2">
    <source>
        <dbReference type="ARBA" id="ARBA00022475"/>
    </source>
</evidence>
<keyword evidence="3 8" id="KW-0808">Transferase</keyword>
<organism evidence="10 11">
    <name type="scientific">Boudabousia liubingyangii</name>
    <dbReference type="NCBI Taxonomy" id="1921764"/>
    <lineage>
        <taxon>Bacteria</taxon>
        <taxon>Bacillati</taxon>
        <taxon>Actinomycetota</taxon>
        <taxon>Actinomycetes</taxon>
        <taxon>Actinomycetales</taxon>
        <taxon>Actinomycetaceae</taxon>
        <taxon>Boudabousia</taxon>
    </lineage>
</organism>
<comment type="subcellular location">
    <subcellularLocation>
        <location evidence="1 8">Cell membrane</location>
        <topology evidence="1 8">Multi-pass membrane protein</topology>
    </subcellularLocation>
</comment>
<keyword evidence="4 8" id="KW-0812">Transmembrane</keyword>
<comment type="caution">
    <text evidence="10">The sequence shown here is derived from an EMBL/GenBank/DDBJ whole genome shotgun (WGS) entry which is preliminary data.</text>
</comment>
<feature type="transmembrane region" description="Helical" evidence="8">
    <location>
        <begin position="71"/>
        <end position="89"/>
    </location>
</feature>
<comment type="function">
    <text evidence="8">Catalyzes the phospholipid dependent N-acylation of the N-terminal cysteine of apolipoprotein, the last step in lipoprotein maturation.</text>
</comment>
<dbReference type="Proteomes" id="UP000186785">
    <property type="component" value="Unassembled WGS sequence"/>
</dbReference>
<keyword evidence="6 8" id="KW-0472">Membrane</keyword>
<dbReference type="InterPro" id="IPR003010">
    <property type="entry name" value="C-N_Hydrolase"/>
</dbReference>
<evidence type="ECO:0000256" key="6">
    <source>
        <dbReference type="ARBA" id="ARBA00023136"/>
    </source>
</evidence>